<keyword evidence="5" id="KW-1185">Reference proteome</keyword>
<name>A0AAD6U9N7_9AGAR</name>
<gene>
    <name evidence="4" type="ORF">B0H15DRAFT_839688</name>
</gene>
<accession>A0AAD6U9N7</accession>
<evidence type="ECO:0008006" key="6">
    <source>
        <dbReference type="Google" id="ProtNLM"/>
    </source>
</evidence>
<evidence type="ECO:0000256" key="3">
    <source>
        <dbReference type="SAM" id="MobiDB-lite"/>
    </source>
</evidence>
<evidence type="ECO:0000313" key="4">
    <source>
        <dbReference type="EMBL" id="KAJ7089893.1"/>
    </source>
</evidence>
<dbReference type="PANTHER" id="PTHR22904:SF523">
    <property type="entry name" value="STRESS-INDUCED-PHOSPHOPROTEIN 1"/>
    <property type="match status" value="1"/>
</dbReference>
<keyword evidence="1" id="KW-0677">Repeat</keyword>
<dbReference type="InterPro" id="IPR011990">
    <property type="entry name" value="TPR-like_helical_dom_sf"/>
</dbReference>
<dbReference type="PANTHER" id="PTHR22904">
    <property type="entry name" value="TPR REPEAT CONTAINING PROTEIN"/>
    <property type="match status" value="1"/>
</dbReference>
<reference evidence="4" key="1">
    <citation type="submission" date="2023-03" db="EMBL/GenBank/DDBJ databases">
        <title>Massive genome expansion in bonnet fungi (Mycena s.s.) driven by repeated elements and novel gene families across ecological guilds.</title>
        <authorList>
            <consortium name="Lawrence Berkeley National Laboratory"/>
            <person name="Harder C.B."/>
            <person name="Miyauchi S."/>
            <person name="Viragh M."/>
            <person name="Kuo A."/>
            <person name="Thoen E."/>
            <person name="Andreopoulos B."/>
            <person name="Lu D."/>
            <person name="Skrede I."/>
            <person name="Drula E."/>
            <person name="Henrissat B."/>
            <person name="Morin E."/>
            <person name="Kohler A."/>
            <person name="Barry K."/>
            <person name="LaButti K."/>
            <person name="Morin E."/>
            <person name="Salamov A."/>
            <person name="Lipzen A."/>
            <person name="Mereny Z."/>
            <person name="Hegedus B."/>
            <person name="Baldrian P."/>
            <person name="Stursova M."/>
            <person name="Weitz H."/>
            <person name="Taylor A."/>
            <person name="Grigoriev I.V."/>
            <person name="Nagy L.G."/>
            <person name="Martin F."/>
            <person name="Kauserud H."/>
        </authorList>
    </citation>
    <scope>NUCLEOTIDE SEQUENCE</scope>
    <source>
        <strain evidence="4">CBHHK173m</strain>
    </source>
</reference>
<dbReference type="AlphaFoldDB" id="A0AAD6U9N7"/>
<sequence>MCCVRGLRDRRGFLSTTMSHSHTHAPGETHAHSHGPPQQPQTPTADPELQALIDADFVTAPLTLSPDSNLALCAAHSLEKCTLCGVDYLNMNRLSRLLVANPTLLCPPPSNIASTKLTQMVTSTKDEGNALFKVGQHGQAIKKYNTAANFAVQRPPWEANQWMREELSTVVSNRSAAYLEARDYIAALADAEMVIQLRRNWGKGHFRKAKTLVAMDRLEEASGALRLGLAFDPTNAELLGFLSEIQAKQAAEKQPLVVAAN</sequence>
<comment type="caution">
    <text evidence="4">The sequence shown here is derived from an EMBL/GenBank/DDBJ whole genome shotgun (WGS) entry which is preliminary data.</text>
</comment>
<dbReference type="Proteomes" id="UP001222325">
    <property type="component" value="Unassembled WGS sequence"/>
</dbReference>
<evidence type="ECO:0000313" key="5">
    <source>
        <dbReference type="Proteomes" id="UP001222325"/>
    </source>
</evidence>
<keyword evidence="2" id="KW-0802">TPR repeat</keyword>
<organism evidence="4 5">
    <name type="scientific">Mycena belliarum</name>
    <dbReference type="NCBI Taxonomy" id="1033014"/>
    <lineage>
        <taxon>Eukaryota</taxon>
        <taxon>Fungi</taxon>
        <taxon>Dikarya</taxon>
        <taxon>Basidiomycota</taxon>
        <taxon>Agaricomycotina</taxon>
        <taxon>Agaricomycetes</taxon>
        <taxon>Agaricomycetidae</taxon>
        <taxon>Agaricales</taxon>
        <taxon>Marasmiineae</taxon>
        <taxon>Mycenaceae</taxon>
        <taxon>Mycena</taxon>
    </lineage>
</organism>
<dbReference type="SUPFAM" id="SSF48452">
    <property type="entry name" value="TPR-like"/>
    <property type="match status" value="1"/>
</dbReference>
<protein>
    <recommendedName>
        <fullName evidence="6">Translocation protein sec72</fullName>
    </recommendedName>
</protein>
<dbReference type="GO" id="GO:0051879">
    <property type="term" value="F:Hsp90 protein binding"/>
    <property type="evidence" value="ECO:0007669"/>
    <property type="project" value="TreeGrafter"/>
</dbReference>
<proteinExistence type="predicted"/>
<dbReference type="Gene3D" id="1.25.40.10">
    <property type="entry name" value="Tetratricopeptide repeat domain"/>
    <property type="match status" value="1"/>
</dbReference>
<dbReference type="EMBL" id="JARJCN010000023">
    <property type="protein sequence ID" value="KAJ7089893.1"/>
    <property type="molecule type" value="Genomic_DNA"/>
</dbReference>
<evidence type="ECO:0000256" key="2">
    <source>
        <dbReference type="ARBA" id="ARBA00022803"/>
    </source>
</evidence>
<feature type="region of interest" description="Disordered" evidence="3">
    <location>
        <begin position="17"/>
        <end position="45"/>
    </location>
</feature>
<evidence type="ECO:0000256" key="1">
    <source>
        <dbReference type="ARBA" id="ARBA00022737"/>
    </source>
</evidence>